<evidence type="ECO:0000313" key="1">
    <source>
        <dbReference type="EMBL" id="CUV04554.1"/>
    </source>
</evidence>
<gene>
    <name evidence="1" type="ORF">CHUDEA2_1980</name>
    <name evidence="2" type="ORF">GY17_00002151</name>
</gene>
<dbReference type="AlphaFoldDB" id="A0A0S4TCK2"/>
<accession>A0A0S4TCK2</accession>
<dbReference type="EMBL" id="JTAI01000039">
    <property type="protein sequence ID" value="PPS95038.1"/>
    <property type="molecule type" value="Genomic_DNA"/>
</dbReference>
<dbReference type="Proteomes" id="UP000199752">
    <property type="component" value="Chromosome 2"/>
</dbReference>
<dbReference type="VEuPathDB" id="CryptoDB:CHUDEA2_1980"/>
<name>A0A0S4TCK2_CRYHO</name>
<protein>
    <submittedName>
        <fullName evidence="1">Uncharacterized protein</fullName>
    </submittedName>
</protein>
<reference evidence="2 3" key="3">
    <citation type="submission" date="2017-10" db="EMBL/GenBank/DDBJ databases">
        <title>Consistent, comparative and evidence-based genome annotation and re-annotation for the closely-related species, Cryptosporidium parvum, C. hominis and C. tyzzeri.</title>
        <authorList>
            <person name="Baptista R.P."/>
            <person name="Li Y."/>
            <person name="Sateriale A."/>
            <person name="Striepen B."/>
            <person name="Kissinger J.C."/>
        </authorList>
    </citation>
    <scope>NUCLEOTIDE SEQUENCE [LARGE SCALE GENOMIC DNA]</scope>
    <source>
        <strain evidence="2">30976</strain>
    </source>
</reference>
<sequence length="370" mass="42963">MFKGNVIDFNRYSILIDERLKIKSKERMRPNDLFSDPYYQKSDFEKNCIDTISENTSKNMLKNIWNLSQEKANTNPSETSSNCNKFYNYENYLGIKRSGCKNATFEKKSESKMEEFIKNTSARKQKLFREFSTGIVLGDEGDSREKMFSYVSNILSNQNNKEKDDNENFKLAYPFYSNIFNIENRTDKSELSKRFLLERRITNNSDIGDECAAMILSPGTLKYYSFDRETRTYNAIKDLSNNNISDEYNLDNVTPKFTPLQKNLSSKLHGSDFYNNAAIRSSETMFTVRFRLKNISSQINEKIIKNTAANCGAFAYQIMFEFDPIKWCSKGIATGMLRYSGDSLNAFKRELIELFKIEVEILNGIQESSE</sequence>
<dbReference type="OrthoDB" id="342839at2759"/>
<dbReference type="EMBL" id="LN877948">
    <property type="protein sequence ID" value="CUV04554.1"/>
    <property type="molecule type" value="Genomic_DNA"/>
</dbReference>
<reference evidence="2 3" key="1">
    <citation type="submission" date="2014-11" db="EMBL/GenBank/DDBJ databases">
        <title>Comparative genomic analysis of Cryptosporidium hominis reveals occurrence of genetic recombination in virulent subtypes.</title>
        <authorList>
            <person name="Guo Y."/>
            <person name="Tang K."/>
            <person name="Frace M."/>
            <person name="Li N."/>
            <person name="Roellig D.M."/>
            <person name="Sammons S."/>
            <person name="Knipe K."/>
            <person name="Rowe L."/>
            <person name="Feng Y."/>
            <person name="Xiao L."/>
        </authorList>
    </citation>
    <scope>NUCLEOTIDE SEQUENCE [LARGE SCALE GENOMIC DNA]</scope>
    <source>
        <strain evidence="2">30976</strain>
    </source>
</reference>
<evidence type="ECO:0000313" key="2">
    <source>
        <dbReference type="EMBL" id="PPS95038.1"/>
    </source>
</evidence>
<dbReference type="VEuPathDB" id="CryptoDB:ChTU502y2012_418g0105"/>
<reference evidence="1" key="2">
    <citation type="submission" date="2015-08" db="EMBL/GenBank/DDBJ databases">
        <authorList>
            <person name="Babu N.S."/>
            <person name="Beckwith C.J."/>
            <person name="Beseler K.G."/>
            <person name="Brison A."/>
            <person name="Carone J.V."/>
            <person name="Caskin T.P."/>
            <person name="Diamond M."/>
            <person name="Durham M.E."/>
            <person name="Foxe J.M."/>
            <person name="Go M."/>
            <person name="Henderson B.A."/>
            <person name="Jones I.B."/>
            <person name="McGettigan J.A."/>
            <person name="Micheletti S.J."/>
            <person name="Nasrallah M.E."/>
            <person name="Ortiz D."/>
            <person name="Piller C.R."/>
            <person name="Privatt S.R."/>
            <person name="Schneider S.L."/>
            <person name="Sharp S."/>
            <person name="Smith T.C."/>
            <person name="Stanton J.D."/>
            <person name="Ullery H.E."/>
            <person name="Wilson R.J."/>
            <person name="Serrano M.G."/>
            <person name="Buck G."/>
            <person name="Lee V."/>
            <person name="Wang Y."/>
            <person name="Carvalho R."/>
            <person name="Voegtly L."/>
            <person name="Shi R."/>
            <person name="Duckworth R."/>
            <person name="Johnson A."/>
            <person name="Loviza R."/>
            <person name="Walstead R."/>
            <person name="Shah Z."/>
            <person name="Kiflezghi M."/>
            <person name="Wade K."/>
            <person name="Ball S.L."/>
            <person name="Bradley K.W."/>
            <person name="Asai D.J."/>
            <person name="Bowman C.A."/>
            <person name="Russell D.A."/>
            <person name="Pope W.H."/>
            <person name="Jacobs-Sera D."/>
            <person name="Hendrix R.W."/>
            <person name="Hatfull G.F."/>
        </authorList>
    </citation>
    <scope>NUCLEOTIDE SEQUENCE [LARGE SCALE GENOMIC DNA]</scope>
</reference>
<dbReference type="Proteomes" id="UP001429100">
    <property type="component" value="Unassembled WGS sequence"/>
</dbReference>
<proteinExistence type="predicted"/>
<dbReference type="VEuPathDB" id="CryptoDB:GY17_00002151"/>
<dbReference type="VEuPathDB" id="CryptoDB:Chro.20215"/>
<organism evidence="1">
    <name type="scientific">Cryptosporidium hominis</name>
    <dbReference type="NCBI Taxonomy" id="237895"/>
    <lineage>
        <taxon>Eukaryota</taxon>
        <taxon>Sar</taxon>
        <taxon>Alveolata</taxon>
        <taxon>Apicomplexa</taxon>
        <taxon>Conoidasida</taxon>
        <taxon>Coccidia</taxon>
        <taxon>Eucoccidiorida</taxon>
        <taxon>Eimeriorina</taxon>
        <taxon>Cryptosporidiidae</taxon>
        <taxon>Cryptosporidium</taxon>
    </lineage>
</organism>
<evidence type="ECO:0000313" key="3">
    <source>
        <dbReference type="Proteomes" id="UP001429100"/>
    </source>
</evidence>
<keyword evidence="3" id="KW-1185">Reference proteome</keyword>